<organism evidence="1 2">
    <name type="scientific">Denitrificimonas caeni</name>
    <dbReference type="NCBI Taxonomy" id="521720"/>
    <lineage>
        <taxon>Bacteria</taxon>
        <taxon>Pseudomonadati</taxon>
        <taxon>Pseudomonadota</taxon>
        <taxon>Gammaproteobacteria</taxon>
        <taxon>Pseudomonadales</taxon>
        <taxon>Pseudomonadaceae</taxon>
        <taxon>Denitrificimonas</taxon>
    </lineage>
</organism>
<dbReference type="AlphaFoldDB" id="A0AAE9VRG4"/>
<accession>A0AAE9VRG4</accession>
<protein>
    <submittedName>
        <fullName evidence="1">YkgJ family cysteine cluster protein</fullName>
    </submittedName>
</protein>
<sequence>MLNLDANFVTAPINLVSIIAIKPQPETEITCANCRACCCRLEVMIISDTGVPAEHIAVDKWGAETMLRLADGWCSALDRDTFMCTIYENRPWICREFAMGSYECQDERATLIIVAS</sequence>
<dbReference type="InterPro" id="IPR005358">
    <property type="entry name" value="Puta_zinc/iron-chelating_dom"/>
</dbReference>
<keyword evidence="2" id="KW-1185">Reference proteome</keyword>
<proteinExistence type="predicted"/>
<dbReference type="RefSeq" id="WP_269819051.1">
    <property type="nucleotide sequence ID" value="NZ_CP114976.1"/>
</dbReference>
<dbReference type="Pfam" id="PF03692">
    <property type="entry name" value="CxxCxxCC"/>
    <property type="match status" value="1"/>
</dbReference>
<evidence type="ECO:0000313" key="1">
    <source>
        <dbReference type="EMBL" id="WBE26117.1"/>
    </source>
</evidence>
<dbReference type="Proteomes" id="UP001212189">
    <property type="component" value="Chromosome"/>
</dbReference>
<reference evidence="1 2" key="1">
    <citation type="submission" date="2022-12" db="EMBL/GenBank/DDBJ databases">
        <title>Coexistence and Characterization of a Novel Tigecycline Resistance gene tet(X) variant and blaNDM-1 in a Pseudomonas caeni Isolate of Chicken Origin.</title>
        <authorList>
            <person name="Lu X."/>
            <person name="Zhang L."/>
            <person name="Li R."/>
            <person name="Wang Z."/>
        </authorList>
    </citation>
    <scope>NUCLEOTIDE SEQUENCE [LARGE SCALE GENOMIC DNA]</scope>
    <source>
        <strain evidence="1 2">CE14</strain>
    </source>
</reference>
<gene>
    <name evidence="1" type="ORF">O6P33_04605</name>
</gene>
<dbReference type="KEGG" id="dce:O6P33_04605"/>
<name>A0AAE9VRG4_9GAMM</name>
<dbReference type="EMBL" id="CP114976">
    <property type="protein sequence ID" value="WBE26117.1"/>
    <property type="molecule type" value="Genomic_DNA"/>
</dbReference>
<evidence type="ECO:0000313" key="2">
    <source>
        <dbReference type="Proteomes" id="UP001212189"/>
    </source>
</evidence>